<evidence type="ECO:0000313" key="3">
    <source>
        <dbReference type="EMBL" id="KMT59108.1"/>
    </source>
</evidence>
<evidence type="ECO:0000313" key="4">
    <source>
        <dbReference type="Proteomes" id="UP000052258"/>
    </source>
</evidence>
<dbReference type="RefSeq" id="WP_223196453.1">
    <property type="nucleotide sequence ID" value="NZ_KQ130616.1"/>
</dbReference>
<dbReference type="PIRSF" id="PIRSF019083">
    <property type="entry name" value="UCP019083_VanZ"/>
    <property type="match status" value="1"/>
</dbReference>
<feature type="transmembrane region" description="Helical" evidence="1">
    <location>
        <begin position="116"/>
        <end position="136"/>
    </location>
</feature>
<keyword evidence="4" id="KW-1185">Reference proteome</keyword>
<keyword evidence="1" id="KW-1133">Transmembrane helix</keyword>
<proteinExistence type="predicted"/>
<dbReference type="EMBL" id="AZHO01000021">
    <property type="protein sequence ID" value="KMT59108.1"/>
    <property type="molecule type" value="Genomic_DNA"/>
</dbReference>
<dbReference type="InterPro" id="IPR006976">
    <property type="entry name" value="VanZ-like"/>
</dbReference>
<dbReference type="InterPro" id="IPR016747">
    <property type="entry name" value="Phosphotransbutyrylase"/>
</dbReference>
<protein>
    <submittedName>
        <fullName evidence="3">Phosphotransbutyrylase family protein</fullName>
    </submittedName>
</protein>
<keyword evidence="1" id="KW-0812">Transmembrane</keyword>
<name>A0A0J8GEA6_9LIST</name>
<gene>
    <name evidence="3" type="ORF">X560_1649</name>
</gene>
<feature type="transmembrane region" description="Helical" evidence="1">
    <location>
        <begin position="148"/>
        <end position="166"/>
    </location>
</feature>
<sequence length="181" mass="20432">MESEKIMLKNKKFWIALSFLCALIIMFTLFKSSSETYDQQTLVPWLDKILAGRPFESALSHISFNYAGSEISIAAKGYSSFIEFFIRKGAHFFTYFIMGGSLFVGVLGVTKKYKWAFSAGLFFPLIFAATDEYHQYLTGGRTPLVQDVILDFVGATVGVTVVFLVIKQLKKRRDSKKITVS</sequence>
<accession>A0A0J8GEA6</accession>
<feature type="domain" description="VanZ-like" evidence="2">
    <location>
        <begin position="19"/>
        <end position="164"/>
    </location>
</feature>
<reference evidence="3 4" key="1">
    <citation type="journal article" date="2015" name="Genome Biol. Evol.">
        <title>Comparative Genomics of Listeria Sensu Lato: Genus-Wide Differences in Evolutionary Dynamics and the Progressive Gain of Complex, Potentially Pathogenicity-Related Traits through Lateral Gene Transfer.</title>
        <authorList>
            <person name="Chiara M."/>
            <person name="Caruso M."/>
            <person name="D'Erchia A.M."/>
            <person name="Manzari C."/>
            <person name="Fraccalvieri R."/>
            <person name="Goffredo E."/>
            <person name="Latorre L."/>
            <person name="Miccolupo A."/>
            <person name="Padalino I."/>
            <person name="Santagada G."/>
            <person name="Chiocco D."/>
            <person name="Pesole G."/>
            <person name="Horner D.S."/>
            <person name="Parisi A."/>
        </authorList>
    </citation>
    <scope>NUCLEOTIDE SEQUENCE [LARGE SCALE GENOMIC DNA]</scope>
    <source>
        <strain evidence="3 4">1991</strain>
    </source>
</reference>
<dbReference type="Proteomes" id="UP000052258">
    <property type="component" value="Unassembled WGS sequence"/>
</dbReference>
<evidence type="ECO:0000259" key="2">
    <source>
        <dbReference type="Pfam" id="PF04892"/>
    </source>
</evidence>
<keyword evidence="1" id="KW-0472">Membrane</keyword>
<dbReference type="AlphaFoldDB" id="A0A0J8GEA6"/>
<evidence type="ECO:0000256" key="1">
    <source>
        <dbReference type="SAM" id="Phobius"/>
    </source>
</evidence>
<feature type="transmembrane region" description="Helical" evidence="1">
    <location>
        <begin position="12"/>
        <end position="30"/>
    </location>
</feature>
<dbReference type="Pfam" id="PF04892">
    <property type="entry name" value="VanZ"/>
    <property type="match status" value="1"/>
</dbReference>
<feature type="transmembrane region" description="Helical" evidence="1">
    <location>
        <begin position="92"/>
        <end position="109"/>
    </location>
</feature>
<comment type="caution">
    <text evidence="3">The sequence shown here is derived from an EMBL/GenBank/DDBJ whole genome shotgun (WGS) entry which is preliminary data.</text>
</comment>
<dbReference type="PATRIC" id="fig|1430899.3.peg.1685"/>
<organism evidence="3 4">
    <name type="scientific">Listeria fleischmannii 1991</name>
    <dbReference type="NCBI Taxonomy" id="1430899"/>
    <lineage>
        <taxon>Bacteria</taxon>
        <taxon>Bacillati</taxon>
        <taxon>Bacillota</taxon>
        <taxon>Bacilli</taxon>
        <taxon>Bacillales</taxon>
        <taxon>Listeriaceae</taxon>
        <taxon>Listeria</taxon>
    </lineage>
</organism>
<dbReference type="NCBIfam" id="NF037970">
    <property type="entry name" value="vanZ_1"/>
    <property type="match status" value="1"/>
</dbReference>